<keyword evidence="2" id="KW-1185">Reference proteome</keyword>
<name>A0ABX9HW64_9PAST</name>
<accession>A0ABX9HW64</accession>
<evidence type="ECO:0000313" key="2">
    <source>
        <dbReference type="Proteomes" id="UP000253950"/>
    </source>
</evidence>
<protein>
    <submittedName>
        <fullName evidence="1">Uncharacterized protein</fullName>
    </submittedName>
</protein>
<reference evidence="1 2" key="1">
    <citation type="submission" date="2018-05" db="EMBL/GenBank/DDBJ databases">
        <title>Draft Genome Sequences for a Diverse set of 7 Haemophilus Species.</title>
        <authorList>
            <person name="Nichols M."/>
            <person name="Topaz N."/>
            <person name="Wang X."/>
            <person name="Wang X."/>
            <person name="Boxrud D."/>
        </authorList>
    </citation>
    <scope>NUCLEOTIDE SEQUENCE [LARGE SCALE GENOMIC DNA]</scope>
    <source>
        <strain evidence="1 2">C2015005473</strain>
    </source>
</reference>
<dbReference type="Proteomes" id="UP000253950">
    <property type="component" value="Unassembled WGS sequence"/>
</dbReference>
<evidence type="ECO:0000313" key="1">
    <source>
        <dbReference type="EMBL" id="RDF12391.1"/>
    </source>
</evidence>
<organism evidence="1 2">
    <name type="scientific">Haemophilus sputorum</name>
    <dbReference type="NCBI Taxonomy" id="1078480"/>
    <lineage>
        <taxon>Bacteria</taxon>
        <taxon>Pseudomonadati</taxon>
        <taxon>Pseudomonadota</taxon>
        <taxon>Gammaproteobacteria</taxon>
        <taxon>Pasteurellales</taxon>
        <taxon>Pasteurellaceae</taxon>
        <taxon>Haemophilus</taxon>
    </lineage>
</organism>
<proteinExistence type="predicted"/>
<sequence>MSIACGFPSQAVNFGDFFVNSEEIGAFSRKSLYNAFRLFLVLRGGYQKCFDSKTFLLVAILEINISIDIISIKDFL</sequence>
<dbReference type="EMBL" id="QEQG01000002">
    <property type="protein sequence ID" value="RDF12391.1"/>
    <property type="molecule type" value="Genomic_DNA"/>
</dbReference>
<gene>
    <name evidence="1" type="ORF">DPV84_02340</name>
</gene>
<comment type="caution">
    <text evidence="1">The sequence shown here is derived from an EMBL/GenBank/DDBJ whole genome shotgun (WGS) entry which is preliminary data.</text>
</comment>